<dbReference type="CDD" id="cd00060">
    <property type="entry name" value="FHA"/>
    <property type="match status" value="1"/>
</dbReference>
<dbReference type="SMART" id="SM00240">
    <property type="entry name" value="FHA"/>
    <property type="match status" value="1"/>
</dbReference>
<protein>
    <recommendedName>
        <fullName evidence="2">FHA domain-containing protein</fullName>
    </recommendedName>
</protein>
<dbReference type="InterPro" id="IPR017735">
    <property type="entry name" value="T6SS_FHA"/>
</dbReference>
<dbReference type="PROSITE" id="PS50006">
    <property type="entry name" value="FHA_DOMAIN"/>
    <property type="match status" value="1"/>
</dbReference>
<name>A0A3B0WKN6_9ZZZZ</name>
<accession>A0A3B0WKN6</accession>
<organism evidence="3">
    <name type="scientific">hydrothermal vent metagenome</name>
    <dbReference type="NCBI Taxonomy" id="652676"/>
    <lineage>
        <taxon>unclassified sequences</taxon>
        <taxon>metagenomes</taxon>
        <taxon>ecological metagenomes</taxon>
    </lineage>
</organism>
<dbReference type="EMBL" id="UOFF01000228">
    <property type="protein sequence ID" value="VAW56435.1"/>
    <property type="molecule type" value="Genomic_DNA"/>
</dbReference>
<proteinExistence type="predicted"/>
<evidence type="ECO:0000256" key="1">
    <source>
        <dbReference type="SAM" id="MobiDB-lite"/>
    </source>
</evidence>
<feature type="region of interest" description="Disordered" evidence="1">
    <location>
        <begin position="175"/>
        <end position="271"/>
    </location>
</feature>
<dbReference type="Gene3D" id="2.60.200.20">
    <property type="match status" value="1"/>
</dbReference>
<reference evidence="3" key="1">
    <citation type="submission" date="2018-06" db="EMBL/GenBank/DDBJ databases">
        <authorList>
            <person name="Zhirakovskaya E."/>
        </authorList>
    </citation>
    <scope>NUCLEOTIDE SEQUENCE</scope>
</reference>
<dbReference type="InterPro" id="IPR008984">
    <property type="entry name" value="SMAD_FHA_dom_sf"/>
</dbReference>
<evidence type="ECO:0000313" key="3">
    <source>
        <dbReference type="EMBL" id="VAW56435.1"/>
    </source>
</evidence>
<feature type="compositionally biased region" description="Polar residues" evidence="1">
    <location>
        <begin position="186"/>
        <end position="219"/>
    </location>
</feature>
<dbReference type="InterPro" id="IPR000253">
    <property type="entry name" value="FHA_dom"/>
</dbReference>
<dbReference type="SUPFAM" id="SSF49879">
    <property type="entry name" value="SMAD/FHA domain"/>
    <property type="match status" value="1"/>
</dbReference>
<dbReference type="Pfam" id="PF00498">
    <property type="entry name" value="FHA"/>
    <property type="match status" value="1"/>
</dbReference>
<dbReference type="NCBIfam" id="TIGR03354">
    <property type="entry name" value="VI_FHA"/>
    <property type="match status" value="1"/>
</dbReference>
<sequence length="290" mass="30904">MPIIVTITKSPEFSSTSELSKAFDEQGGSLGRGKNNDWVLSDPERYLSSCHCQISCENGQFFITDLSTNGTFLNGAANPMGKGLKLPINHNDSFVLGDYAFSVSVDSSAQNAFSDPFASSVAPSDMGSMDDIFSEPVQNNVNLFSEGVAANSDALFNANSHSADPIEALNKAHGGSINKAMPADSFRSSNSSDPFKGVSQSDQVDPINQQVKWPSSIVEQSGGGIPDDWDDDSYSSLMPQKPAAPVIKPKTSAPPHPPVQPEYSTSSGKATDTYLIEAMGLHNKNLNETE</sequence>
<evidence type="ECO:0000259" key="2">
    <source>
        <dbReference type="PROSITE" id="PS50006"/>
    </source>
</evidence>
<feature type="non-terminal residue" evidence="3">
    <location>
        <position position="290"/>
    </location>
</feature>
<gene>
    <name evidence="3" type="ORF">MNBD_GAMMA07-940</name>
</gene>
<feature type="domain" description="FHA" evidence="2">
    <location>
        <begin position="28"/>
        <end position="78"/>
    </location>
</feature>
<dbReference type="AlphaFoldDB" id="A0A3B0WKN6"/>